<evidence type="ECO:0000256" key="6">
    <source>
        <dbReference type="ARBA" id="ARBA00023268"/>
    </source>
</evidence>
<evidence type="ECO:0000256" key="3">
    <source>
        <dbReference type="ARBA" id="ARBA00022695"/>
    </source>
</evidence>
<dbReference type="PANTHER" id="PTHR43793:SF2">
    <property type="entry name" value="BIFUNCTIONAL PROTEIN HLDE"/>
    <property type="match status" value="1"/>
</dbReference>
<dbReference type="SUPFAM" id="SSF53613">
    <property type="entry name" value="Ribokinase-like"/>
    <property type="match status" value="1"/>
</dbReference>
<keyword evidence="2" id="KW-0808">Transferase</keyword>
<evidence type="ECO:0000256" key="4">
    <source>
        <dbReference type="ARBA" id="ARBA00022741"/>
    </source>
</evidence>
<dbReference type="PANTHER" id="PTHR43793">
    <property type="entry name" value="FAD SYNTHASE"/>
    <property type="match status" value="1"/>
</dbReference>
<dbReference type="Pfam" id="PF00294">
    <property type="entry name" value="PfkB"/>
    <property type="match status" value="1"/>
</dbReference>
<dbReference type="InterPro" id="IPR011914">
    <property type="entry name" value="RfaE_dom_II"/>
</dbReference>
<dbReference type="EMBL" id="BAAAZG010000057">
    <property type="protein sequence ID" value="GAA4098220.1"/>
    <property type="molecule type" value="Genomic_DNA"/>
</dbReference>
<evidence type="ECO:0000313" key="12">
    <source>
        <dbReference type="EMBL" id="GAA4098220.1"/>
    </source>
</evidence>
<dbReference type="Gene3D" id="3.40.50.620">
    <property type="entry name" value="HUPs"/>
    <property type="match status" value="1"/>
</dbReference>
<feature type="region of interest" description="Disordered" evidence="9">
    <location>
        <begin position="479"/>
        <end position="499"/>
    </location>
</feature>
<accession>A0ABP7WVW0</accession>
<name>A0ABP7WVW0_9ACTN</name>
<keyword evidence="12" id="KW-0418">Kinase</keyword>
<evidence type="ECO:0000256" key="8">
    <source>
        <dbReference type="ARBA" id="ARBA00047428"/>
    </source>
</evidence>
<keyword evidence="6" id="KW-0511">Multifunctional enzyme</keyword>
<dbReference type="NCBIfam" id="TIGR02199">
    <property type="entry name" value="rfaE_dom_II"/>
    <property type="match status" value="1"/>
</dbReference>
<reference evidence="13" key="1">
    <citation type="journal article" date="2019" name="Int. J. Syst. Evol. Microbiol.">
        <title>The Global Catalogue of Microorganisms (GCM) 10K type strain sequencing project: providing services to taxonomists for standard genome sequencing and annotation.</title>
        <authorList>
            <consortium name="The Broad Institute Genomics Platform"/>
            <consortium name="The Broad Institute Genome Sequencing Center for Infectious Disease"/>
            <person name="Wu L."/>
            <person name="Ma J."/>
        </authorList>
    </citation>
    <scope>NUCLEOTIDE SEQUENCE [LARGE SCALE GENOMIC DNA]</scope>
    <source>
        <strain evidence="13">JCM 16702</strain>
    </source>
</reference>
<dbReference type="Pfam" id="PF01467">
    <property type="entry name" value="CTP_transf_like"/>
    <property type="match status" value="1"/>
</dbReference>
<dbReference type="Proteomes" id="UP001500683">
    <property type="component" value="Unassembled WGS sequence"/>
</dbReference>
<dbReference type="Gene3D" id="3.40.1190.20">
    <property type="match status" value="1"/>
</dbReference>
<dbReference type="InterPro" id="IPR004821">
    <property type="entry name" value="Cyt_trans-like"/>
</dbReference>
<dbReference type="NCBIfam" id="TIGR00125">
    <property type="entry name" value="cyt_tran_rel"/>
    <property type="match status" value="1"/>
</dbReference>
<gene>
    <name evidence="12" type="ORF">GCM10022214_73290</name>
</gene>
<dbReference type="InterPro" id="IPR029056">
    <property type="entry name" value="Ribokinase-like"/>
</dbReference>
<dbReference type="GO" id="GO:0016301">
    <property type="term" value="F:kinase activity"/>
    <property type="evidence" value="ECO:0007669"/>
    <property type="project" value="UniProtKB-KW"/>
</dbReference>
<keyword evidence="5" id="KW-0067">ATP-binding</keyword>
<dbReference type="InterPro" id="IPR050385">
    <property type="entry name" value="Archaeal_FAD_synthase"/>
</dbReference>
<feature type="domain" description="Cytidyltransferase-like" evidence="11">
    <location>
        <begin position="355"/>
        <end position="446"/>
    </location>
</feature>
<proteinExistence type="predicted"/>
<keyword evidence="4" id="KW-0547">Nucleotide-binding</keyword>
<evidence type="ECO:0000256" key="1">
    <source>
        <dbReference type="ARBA" id="ARBA00012519"/>
    </source>
</evidence>
<comment type="caution">
    <text evidence="12">The sequence shown here is derived from an EMBL/GenBank/DDBJ whole genome shotgun (WGS) entry which is preliminary data.</text>
</comment>
<dbReference type="EC" id="2.7.7.70" evidence="1"/>
<evidence type="ECO:0000256" key="2">
    <source>
        <dbReference type="ARBA" id="ARBA00022679"/>
    </source>
</evidence>
<keyword evidence="13" id="KW-1185">Reference proteome</keyword>
<protein>
    <recommendedName>
        <fullName evidence="1">D-glycero-beta-D-manno-heptose 1-phosphate adenylyltransferase</fullName>
        <ecNumber evidence="1">2.7.7.70</ecNumber>
    </recommendedName>
</protein>
<evidence type="ECO:0000259" key="10">
    <source>
        <dbReference type="Pfam" id="PF00294"/>
    </source>
</evidence>
<feature type="domain" description="Carbohydrate kinase PfkB" evidence="10">
    <location>
        <begin position="22"/>
        <end position="316"/>
    </location>
</feature>
<organism evidence="12 13">
    <name type="scientific">Actinomadura miaoliensis</name>
    <dbReference type="NCBI Taxonomy" id="430685"/>
    <lineage>
        <taxon>Bacteria</taxon>
        <taxon>Bacillati</taxon>
        <taxon>Actinomycetota</taxon>
        <taxon>Actinomycetes</taxon>
        <taxon>Streptosporangiales</taxon>
        <taxon>Thermomonosporaceae</taxon>
        <taxon>Actinomadura</taxon>
    </lineage>
</organism>
<evidence type="ECO:0000313" key="13">
    <source>
        <dbReference type="Proteomes" id="UP001500683"/>
    </source>
</evidence>
<evidence type="ECO:0000259" key="11">
    <source>
        <dbReference type="Pfam" id="PF01467"/>
    </source>
</evidence>
<sequence length="499" mass="51496">MDDRAVRTDRHPSGGSIMTAPLVVIGDVLLDIDIMGRSRRLCPDAPVPVIEQAEERPRPGGAGLAALLAAADGREVVLVTALADDDPGHRLRAMLAAHMEVAAFRLHGATPCKMRIQSGGQPVARLDVGEGRAVDGPVGPSVAQAIAGAGAVLVSDYGRGVTGHAAVRAMLEEVGGRVPVVWDPHPRGEPPVPGTRLMTPNEDEAARLAAEHGAAIDGGGLAAATRRARFLAETWDLDGVAVTLGSDGALLVEGASGPRGAPFLAPAEPARGDSCGAGDSFAARAAQVLADGGRLPEAVAAGVRRAAEFVSAGAATAVAAQLAETGSPHIPPGRDADAWDVVERTRRAGGTVVATGGCFDLLHAGHVSLLQQARRLGDCLIVCVNSDDSVRRRKGPARPVTTAADRVRVLQALSDVDAAVVFDEDTPERLLERLRPDIWVKGADYAGAALPEADTVRRYGGEVVLLPFLEGRSTTRLLSNLPPAHPAPPMPSTSKGIPS</sequence>
<evidence type="ECO:0000256" key="9">
    <source>
        <dbReference type="SAM" id="MobiDB-lite"/>
    </source>
</evidence>
<keyword evidence="7" id="KW-0119">Carbohydrate metabolism</keyword>
<dbReference type="InterPro" id="IPR011611">
    <property type="entry name" value="PfkB_dom"/>
</dbReference>
<evidence type="ECO:0000256" key="7">
    <source>
        <dbReference type="ARBA" id="ARBA00023277"/>
    </source>
</evidence>
<evidence type="ECO:0000256" key="5">
    <source>
        <dbReference type="ARBA" id="ARBA00022840"/>
    </source>
</evidence>
<comment type="catalytic activity">
    <reaction evidence="8">
        <text>D-glycero-beta-D-manno-heptose 1-phosphate + ATP + H(+) = ADP-D-glycero-beta-D-manno-heptose + diphosphate</text>
        <dbReference type="Rhea" id="RHEA:27465"/>
        <dbReference type="ChEBI" id="CHEBI:15378"/>
        <dbReference type="ChEBI" id="CHEBI:30616"/>
        <dbReference type="ChEBI" id="CHEBI:33019"/>
        <dbReference type="ChEBI" id="CHEBI:59967"/>
        <dbReference type="ChEBI" id="CHEBI:61593"/>
        <dbReference type="EC" id="2.7.7.70"/>
    </reaction>
</comment>
<dbReference type="InterPro" id="IPR014729">
    <property type="entry name" value="Rossmann-like_a/b/a_fold"/>
</dbReference>
<keyword evidence="3" id="KW-0548">Nucleotidyltransferase</keyword>
<dbReference type="SUPFAM" id="SSF52374">
    <property type="entry name" value="Nucleotidylyl transferase"/>
    <property type="match status" value="1"/>
</dbReference>